<dbReference type="OrthoDB" id="3939962at2759"/>
<dbReference type="AlphaFoldDB" id="A0A2D3VPX2"/>
<accession>A0A2D3VPX2</accession>
<sequence>MVATTRRRARARAATLTSGCEPACIEKLNDELLLHIFDILKHDSKPALLAATVVCSRWHALAQRVIDGDVGPITIGPKTADRNVKLFGRMKRDRSFRQRIIRISIKEWCLRDMNYQFPDVLPYTLMREDPYRTDGYFSRTWSDTARQKDPTWQQMQKLIDAVTTLSISTFTWSATPCMPRPLAQALARNGQCSVRILDSRLVEEYMEFSYAPFLNHWCIASLGIVSTTLTSLCVVITAADTELLLGLGRLIWTTNKLRELRIRCIGCMFYSRTIPYALSQTPFGSFTRVTDVIWLLRPSTMDSDNLLRLSTLELSNVCVCADTAIPTWVEQVDWNRLDSLTITCVTLLEKISCRAQRLTSLTLTCPSGRDCEFTTCTSAATAQYTGTLLESLTCLRHLELINSTESVTPSLLRSIGGDLRSLTVHERTPKYRPDRVRPLLSSEVFHSMKSFCTKLSCLAIDVPFSDIPYLRFIYDVASVVPTLKFLSVYRDIEVRESDIFDPPRSAVTNSTVQNDFIHLKERRQSLARFDVRLTSMPPFYLDKLRFERGNPFALLQRHLAVEPAGNSFEDGQLALQTRSIDAERAAEAVKVGASGPVVGYWESALSLHNEQAENAFDFYWKPPQPY</sequence>
<name>A0A2D3VPX2_9PEZI</name>
<dbReference type="SUPFAM" id="SSF81383">
    <property type="entry name" value="F-box domain"/>
    <property type="match status" value="1"/>
</dbReference>
<evidence type="ECO:0000313" key="1">
    <source>
        <dbReference type="EMBL" id="CZT25224.1"/>
    </source>
</evidence>
<keyword evidence="2" id="KW-1185">Reference proteome</keyword>
<protein>
    <submittedName>
        <fullName evidence="1">Uncharacterized protein</fullName>
    </submittedName>
</protein>
<organism evidence="1 2">
    <name type="scientific">Ramularia collo-cygni</name>
    <dbReference type="NCBI Taxonomy" id="112498"/>
    <lineage>
        <taxon>Eukaryota</taxon>
        <taxon>Fungi</taxon>
        <taxon>Dikarya</taxon>
        <taxon>Ascomycota</taxon>
        <taxon>Pezizomycotina</taxon>
        <taxon>Dothideomycetes</taxon>
        <taxon>Dothideomycetidae</taxon>
        <taxon>Mycosphaerellales</taxon>
        <taxon>Mycosphaerellaceae</taxon>
        <taxon>Ramularia</taxon>
    </lineage>
</organism>
<dbReference type="RefSeq" id="XP_023631947.1">
    <property type="nucleotide sequence ID" value="XM_023776179.1"/>
</dbReference>
<dbReference type="Gene3D" id="1.20.1280.50">
    <property type="match status" value="1"/>
</dbReference>
<dbReference type="Proteomes" id="UP000225277">
    <property type="component" value="Unassembled WGS sequence"/>
</dbReference>
<gene>
    <name evidence="1" type="ORF">RCC_10953</name>
</gene>
<evidence type="ECO:0000313" key="2">
    <source>
        <dbReference type="Proteomes" id="UP000225277"/>
    </source>
</evidence>
<proteinExistence type="predicted"/>
<dbReference type="InterPro" id="IPR036047">
    <property type="entry name" value="F-box-like_dom_sf"/>
</dbReference>
<dbReference type="EMBL" id="FJUY01000025">
    <property type="protein sequence ID" value="CZT25224.1"/>
    <property type="molecule type" value="Genomic_DNA"/>
</dbReference>
<reference evidence="1 2" key="1">
    <citation type="submission" date="2016-03" db="EMBL/GenBank/DDBJ databases">
        <authorList>
            <person name="Ploux O."/>
        </authorList>
    </citation>
    <scope>NUCLEOTIDE SEQUENCE [LARGE SCALE GENOMIC DNA]</scope>
    <source>
        <strain evidence="1 2">URUG2</strain>
    </source>
</reference>
<dbReference type="GeneID" id="35605988"/>